<dbReference type="CDD" id="cd01837">
    <property type="entry name" value="SGNH_plant_lipase_like"/>
    <property type="match status" value="1"/>
</dbReference>
<dbReference type="PANTHER" id="PTHR22835:SF517">
    <property type="entry name" value="GDSL-LIKE LIPASE_ACYLHYDROLASE FAMILY PROTEIN, EXPRESSED"/>
    <property type="match status" value="1"/>
</dbReference>
<evidence type="ECO:0000256" key="1">
    <source>
        <dbReference type="ARBA" id="ARBA00008668"/>
    </source>
</evidence>
<dbReference type="SUPFAM" id="SSF52266">
    <property type="entry name" value="SGNH hydrolase"/>
    <property type="match status" value="1"/>
</dbReference>
<dbReference type="Pfam" id="PF00657">
    <property type="entry name" value="Lipase_GDSL"/>
    <property type="match status" value="1"/>
</dbReference>
<dbReference type="PANTHER" id="PTHR22835">
    <property type="entry name" value="ZINC FINGER FYVE DOMAIN CONTAINING PROTEIN"/>
    <property type="match status" value="1"/>
</dbReference>
<reference evidence="6" key="2">
    <citation type="submission" date="2021-03" db="UniProtKB">
        <authorList>
            <consortium name="EnsemblPlants"/>
        </authorList>
    </citation>
    <scope>IDENTIFICATION</scope>
</reference>
<dbReference type="Gramene" id="AUR62000753-RA">
    <property type="protein sequence ID" value="AUR62000753-RA:cds"/>
    <property type="gene ID" value="AUR62000753"/>
</dbReference>
<dbReference type="Gene3D" id="3.40.50.1110">
    <property type="entry name" value="SGNH hydrolase"/>
    <property type="match status" value="1"/>
</dbReference>
<proteinExistence type="inferred from homology"/>
<accession>A0A803KNZ7</accession>
<keyword evidence="2 5" id="KW-0732">Signal</keyword>
<dbReference type="SMR" id="A0A803KNZ7"/>
<sequence length="369" mass="40794">MCFLYLSFLFLLPCPARGIGHLPAARTGGSKLTSIYQLGDSLSDTGNLIIESPDGVASAFARLPYGESFFKHPTGRCSNGLLMIDFLAKALDIPHLNPYLSRDAVFTHGVNFAVAGATALPTESLADKNIVNPVTNSSLSVQLDWMWSHFNSICYNDQDCADKLKNSLFIVGEIGSNDYYYALSQGKTIEDVNSMVFDVVQAIIEGVRRVIQNGATKIIVPGTFSFGHFPAYITACQAKNSAAYRKQRLLNNLSLYHNDELKKRLQLLKQDYKNITIFYGDYYNAFNRLLQNAPRVGFNGTSDLRKACCGAGGRFSFNPNKMCGARGVPVCANPDGYVIWDGFNLTQKAYRILARWFFQSTISPLINSS</sequence>
<dbReference type="InterPro" id="IPR001087">
    <property type="entry name" value="GDSL"/>
</dbReference>
<evidence type="ECO:0000313" key="7">
    <source>
        <dbReference type="Proteomes" id="UP000596660"/>
    </source>
</evidence>
<dbReference type="AlphaFoldDB" id="A0A803KNZ7"/>
<comment type="similarity">
    <text evidence="1">Belongs to the 'GDSL' lipolytic enzyme family.</text>
</comment>
<evidence type="ECO:0000256" key="4">
    <source>
        <dbReference type="ARBA" id="ARBA00023180"/>
    </source>
</evidence>
<keyword evidence="3" id="KW-0378">Hydrolase</keyword>
<keyword evidence="7" id="KW-1185">Reference proteome</keyword>
<feature type="chain" id="PRO_5031149430" evidence="5">
    <location>
        <begin position="19"/>
        <end position="369"/>
    </location>
</feature>
<evidence type="ECO:0000256" key="5">
    <source>
        <dbReference type="SAM" id="SignalP"/>
    </source>
</evidence>
<evidence type="ECO:0000256" key="3">
    <source>
        <dbReference type="ARBA" id="ARBA00022801"/>
    </source>
</evidence>
<dbReference type="EnsemblPlants" id="AUR62000753-RA">
    <property type="protein sequence ID" value="AUR62000753-RA:cds"/>
    <property type="gene ID" value="AUR62000753"/>
</dbReference>
<keyword evidence="4" id="KW-0325">Glycoprotein</keyword>
<reference evidence="6" key="1">
    <citation type="journal article" date="2017" name="Nature">
        <title>The genome of Chenopodium quinoa.</title>
        <authorList>
            <person name="Jarvis D.E."/>
            <person name="Ho Y.S."/>
            <person name="Lightfoot D.J."/>
            <person name="Schmoeckel S.M."/>
            <person name="Li B."/>
            <person name="Borm T.J.A."/>
            <person name="Ohyanagi H."/>
            <person name="Mineta K."/>
            <person name="Michell C.T."/>
            <person name="Saber N."/>
            <person name="Kharbatia N.M."/>
            <person name="Rupper R.R."/>
            <person name="Sharp A.R."/>
            <person name="Dally N."/>
            <person name="Boughton B.A."/>
            <person name="Woo Y.H."/>
            <person name="Gao G."/>
            <person name="Schijlen E.G.W.M."/>
            <person name="Guo X."/>
            <person name="Momin A.A."/>
            <person name="Negrao S."/>
            <person name="Al-Babili S."/>
            <person name="Gehring C."/>
            <person name="Roessner U."/>
            <person name="Jung C."/>
            <person name="Murphy K."/>
            <person name="Arold S.T."/>
            <person name="Gojobori T."/>
            <person name="van der Linden C.G."/>
            <person name="van Loo E.N."/>
            <person name="Jellen E.N."/>
            <person name="Maughan P.J."/>
            <person name="Tester M."/>
        </authorList>
    </citation>
    <scope>NUCLEOTIDE SEQUENCE [LARGE SCALE GENOMIC DNA]</scope>
    <source>
        <strain evidence="6">cv. PI 614886</strain>
    </source>
</reference>
<dbReference type="OMA" id="MFTYFNG"/>
<dbReference type="Proteomes" id="UP000596660">
    <property type="component" value="Unplaced"/>
</dbReference>
<name>A0A803KNZ7_CHEQI</name>
<feature type="signal peptide" evidence="5">
    <location>
        <begin position="1"/>
        <end position="18"/>
    </location>
</feature>
<dbReference type="GO" id="GO:0016788">
    <property type="term" value="F:hydrolase activity, acting on ester bonds"/>
    <property type="evidence" value="ECO:0007669"/>
    <property type="project" value="InterPro"/>
</dbReference>
<organism evidence="6 7">
    <name type="scientific">Chenopodium quinoa</name>
    <name type="common">Quinoa</name>
    <dbReference type="NCBI Taxonomy" id="63459"/>
    <lineage>
        <taxon>Eukaryota</taxon>
        <taxon>Viridiplantae</taxon>
        <taxon>Streptophyta</taxon>
        <taxon>Embryophyta</taxon>
        <taxon>Tracheophyta</taxon>
        <taxon>Spermatophyta</taxon>
        <taxon>Magnoliopsida</taxon>
        <taxon>eudicotyledons</taxon>
        <taxon>Gunneridae</taxon>
        <taxon>Pentapetalae</taxon>
        <taxon>Caryophyllales</taxon>
        <taxon>Chenopodiaceae</taxon>
        <taxon>Chenopodioideae</taxon>
        <taxon>Atripliceae</taxon>
        <taxon>Chenopodium</taxon>
    </lineage>
</organism>
<protein>
    <submittedName>
        <fullName evidence="6">Uncharacterized protein</fullName>
    </submittedName>
</protein>
<dbReference type="InterPro" id="IPR035669">
    <property type="entry name" value="SGNH_plant_lipase-like"/>
</dbReference>
<evidence type="ECO:0000256" key="2">
    <source>
        <dbReference type="ARBA" id="ARBA00022729"/>
    </source>
</evidence>
<evidence type="ECO:0000313" key="6">
    <source>
        <dbReference type="EnsemblPlants" id="AUR62000753-RA:cds"/>
    </source>
</evidence>
<dbReference type="InterPro" id="IPR036514">
    <property type="entry name" value="SGNH_hydro_sf"/>
</dbReference>